<evidence type="ECO:0000256" key="4">
    <source>
        <dbReference type="SAM" id="MobiDB-lite"/>
    </source>
</evidence>
<dbReference type="Pfam" id="PF04003">
    <property type="entry name" value="Utp12"/>
    <property type="match status" value="1"/>
</dbReference>
<dbReference type="GO" id="GO:0000462">
    <property type="term" value="P:maturation of SSU-rRNA from tricistronic rRNA transcript (SSU-rRNA, 5.8S rRNA, LSU-rRNA)"/>
    <property type="evidence" value="ECO:0007669"/>
    <property type="project" value="TreeGrafter"/>
</dbReference>
<dbReference type="Proteomes" id="UP000355283">
    <property type="component" value="Unassembled WGS sequence"/>
</dbReference>
<dbReference type="SMART" id="SM00320">
    <property type="entry name" value="WD40"/>
    <property type="match status" value="4"/>
</dbReference>
<dbReference type="EMBL" id="SDOX01000016">
    <property type="protein sequence ID" value="TFJ85169.1"/>
    <property type="molecule type" value="Genomic_DNA"/>
</dbReference>
<comment type="subcellular location">
    <subcellularLocation>
        <location evidence="1">Nucleus</location>
    </subcellularLocation>
</comment>
<evidence type="ECO:0000259" key="5">
    <source>
        <dbReference type="Pfam" id="PF04003"/>
    </source>
</evidence>
<dbReference type="SUPFAM" id="SSF50978">
    <property type="entry name" value="WD40 repeat-like"/>
    <property type="match status" value="1"/>
</dbReference>
<dbReference type="InterPro" id="IPR052414">
    <property type="entry name" value="U3_snoRNA-assoc_WDR"/>
</dbReference>
<dbReference type="PANTHER" id="PTHR44267">
    <property type="entry name" value="WD REPEAT-CONTAINING PROTEIN 43"/>
    <property type="match status" value="1"/>
</dbReference>
<evidence type="ECO:0000256" key="3">
    <source>
        <dbReference type="ARBA" id="ARBA00038335"/>
    </source>
</evidence>
<evidence type="ECO:0000256" key="1">
    <source>
        <dbReference type="ARBA" id="ARBA00004123"/>
    </source>
</evidence>
<evidence type="ECO:0000313" key="6">
    <source>
        <dbReference type="EMBL" id="TFJ85169.1"/>
    </source>
</evidence>
<keyword evidence="7" id="KW-1185">Reference proteome</keyword>
<feature type="compositionally biased region" description="Basic and acidic residues" evidence="4">
    <location>
        <begin position="397"/>
        <end position="408"/>
    </location>
</feature>
<feature type="region of interest" description="Disordered" evidence="4">
    <location>
        <begin position="606"/>
        <end position="661"/>
    </location>
</feature>
<accession>A0A4D9D9A1</accession>
<dbReference type="InterPro" id="IPR036322">
    <property type="entry name" value="WD40_repeat_dom_sf"/>
</dbReference>
<proteinExistence type="inferred from homology"/>
<dbReference type="Pfam" id="PF00400">
    <property type="entry name" value="WD40"/>
    <property type="match status" value="1"/>
</dbReference>
<sequence>MWRYSSDGELLVHVATDNRIRVYSAAAGTLRQKYIEKDHFAFQYTCLAWMQGLAWNDKNLTKVAHNPSNAMGLLALGTDRGCVSVWDLTRGVLARRLGEGQSLKRFTGMAFSADGSRLYTSNAGDEDVLEWSLGTGECRRRLIGDKHGASALVVGPAGSAILAVARTRIHLIDLVSGERRKKISSGHAAAVTHMAFSEDGHFLATASVGSRHINIFSCQGKNKEAVITTALDGCPTWLALRADPSGREKGAVVLTLLACCDTGSVRLLRQSWAAAHAPPCDSAGSGEDAGALARAGTRAPPTTLRVFTVTDGKESENVSALAACFLPWAGRKGSIAWRVGLAYGAESAPVFTSFSIASGEETDELLPRVLLEGSRLTSEKAKQEDGLASNKRKRREVKAVEMQDPASKRTALDEHGISGLNHAAGVGAMIEMRGDTEDDDTMGRRLQKMAEGLSQGLEGHGALVAAGPVETAAKSVGFKADSLFTVLSQALKSGDEELLEQCLAVQDTQILSKTVRLLTAPLVFPFINTLVRKLEKRPNRAVSLCPWIRFVLLHHTSYLIGTPGLDQRLAGLHKVATRRVTVLPRLLGLSGRLELMLAQISKHGSGDHTFAPGGDNGDVEVYMDGSSEEEGEEEDVVGGEADADGLEADGAGYGDENSDDS</sequence>
<dbReference type="InterPro" id="IPR007148">
    <property type="entry name" value="SSU_processome_Utp12"/>
</dbReference>
<protein>
    <recommendedName>
        <fullName evidence="5">Small-subunit processome Utp12 domain-containing protein</fullName>
    </recommendedName>
</protein>
<name>A0A4D9D9A1_9STRA</name>
<gene>
    <name evidence="6" type="ORF">NSK_003592</name>
</gene>
<keyword evidence="2" id="KW-0539">Nucleus</keyword>
<dbReference type="PANTHER" id="PTHR44267:SF1">
    <property type="entry name" value="WD REPEAT-CONTAINING PROTEIN 43"/>
    <property type="match status" value="1"/>
</dbReference>
<dbReference type="Gene3D" id="2.130.10.10">
    <property type="entry name" value="YVTN repeat-like/Quinoprotein amine dehydrogenase"/>
    <property type="match status" value="1"/>
</dbReference>
<feature type="compositionally biased region" description="Acidic residues" evidence="4">
    <location>
        <begin position="626"/>
        <end position="647"/>
    </location>
</feature>
<evidence type="ECO:0000256" key="2">
    <source>
        <dbReference type="ARBA" id="ARBA00023242"/>
    </source>
</evidence>
<evidence type="ECO:0000313" key="7">
    <source>
        <dbReference type="Proteomes" id="UP000355283"/>
    </source>
</evidence>
<dbReference type="AlphaFoldDB" id="A0A4D9D9A1"/>
<feature type="region of interest" description="Disordered" evidence="4">
    <location>
        <begin position="376"/>
        <end position="408"/>
    </location>
</feature>
<dbReference type="InterPro" id="IPR001680">
    <property type="entry name" value="WD40_rpt"/>
</dbReference>
<dbReference type="GO" id="GO:0005730">
    <property type="term" value="C:nucleolus"/>
    <property type="evidence" value="ECO:0007669"/>
    <property type="project" value="TreeGrafter"/>
</dbReference>
<comment type="caution">
    <text evidence="6">The sequence shown here is derived from an EMBL/GenBank/DDBJ whole genome shotgun (WGS) entry which is preliminary data.</text>
</comment>
<reference evidence="6 7" key="1">
    <citation type="submission" date="2019-01" db="EMBL/GenBank/DDBJ databases">
        <title>Nuclear Genome Assembly of the Microalgal Biofuel strain Nannochloropsis salina CCMP1776.</title>
        <authorList>
            <person name="Hovde B."/>
        </authorList>
    </citation>
    <scope>NUCLEOTIDE SEQUENCE [LARGE SCALE GENOMIC DNA]</scope>
    <source>
        <strain evidence="6 7">CCMP1776</strain>
    </source>
</reference>
<dbReference type="InterPro" id="IPR015943">
    <property type="entry name" value="WD40/YVTN_repeat-like_dom_sf"/>
</dbReference>
<comment type="similarity">
    <text evidence="3">Belongs to the UTP5 family.</text>
</comment>
<dbReference type="OrthoDB" id="30195at2759"/>
<organism evidence="6 7">
    <name type="scientific">Nannochloropsis salina CCMP1776</name>
    <dbReference type="NCBI Taxonomy" id="1027361"/>
    <lineage>
        <taxon>Eukaryota</taxon>
        <taxon>Sar</taxon>
        <taxon>Stramenopiles</taxon>
        <taxon>Ochrophyta</taxon>
        <taxon>Eustigmatophyceae</taxon>
        <taxon>Eustigmatales</taxon>
        <taxon>Monodopsidaceae</taxon>
        <taxon>Microchloropsis</taxon>
        <taxon>Microchloropsis salina</taxon>
    </lineage>
</organism>
<feature type="domain" description="Small-subunit processome Utp12" evidence="5">
    <location>
        <begin position="495"/>
        <end position="597"/>
    </location>
</feature>